<dbReference type="Proteomes" id="UP001597120">
    <property type="component" value="Unassembled WGS sequence"/>
</dbReference>
<keyword evidence="1 3" id="KW-0489">Methyltransferase</keyword>
<dbReference type="PANTHER" id="PTHR12049:SF7">
    <property type="entry name" value="PROTEIN ARGININE METHYLTRANSFERASE NDUFAF7, MITOCHONDRIAL"/>
    <property type="match status" value="1"/>
</dbReference>
<evidence type="ECO:0000256" key="2">
    <source>
        <dbReference type="ARBA" id="ARBA00022679"/>
    </source>
</evidence>
<dbReference type="InterPro" id="IPR003788">
    <property type="entry name" value="NDUFAF7"/>
</dbReference>
<organism evidence="3 4">
    <name type="scientific">Paenibacillus residui</name>
    <dbReference type="NCBI Taxonomy" id="629724"/>
    <lineage>
        <taxon>Bacteria</taxon>
        <taxon>Bacillati</taxon>
        <taxon>Bacillota</taxon>
        <taxon>Bacilli</taxon>
        <taxon>Bacillales</taxon>
        <taxon>Paenibacillaceae</taxon>
        <taxon>Paenibacillus</taxon>
    </lineage>
</organism>
<name>A0ABW3DA52_9BACL</name>
<dbReference type="PANTHER" id="PTHR12049">
    <property type="entry name" value="PROTEIN ARGININE METHYLTRANSFERASE NDUFAF7, MITOCHONDRIAL"/>
    <property type="match status" value="1"/>
</dbReference>
<evidence type="ECO:0000256" key="1">
    <source>
        <dbReference type="ARBA" id="ARBA00022603"/>
    </source>
</evidence>
<dbReference type="GO" id="GO:0032259">
    <property type="term" value="P:methylation"/>
    <property type="evidence" value="ECO:0007669"/>
    <property type="project" value="UniProtKB-KW"/>
</dbReference>
<evidence type="ECO:0000313" key="4">
    <source>
        <dbReference type="Proteomes" id="UP001597120"/>
    </source>
</evidence>
<dbReference type="RefSeq" id="WP_150960011.1">
    <property type="nucleotide sequence ID" value="NZ_JBHTIU010000037.1"/>
</dbReference>
<comment type="caution">
    <text evidence="3">The sequence shown here is derived from an EMBL/GenBank/DDBJ whole genome shotgun (WGS) entry which is preliminary data.</text>
</comment>
<reference evidence="4" key="1">
    <citation type="journal article" date="2019" name="Int. J. Syst. Evol. Microbiol.">
        <title>The Global Catalogue of Microorganisms (GCM) 10K type strain sequencing project: providing services to taxonomists for standard genome sequencing and annotation.</title>
        <authorList>
            <consortium name="The Broad Institute Genomics Platform"/>
            <consortium name="The Broad Institute Genome Sequencing Center for Infectious Disease"/>
            <person name="Wu L."/>
            <person name="Ma J."/>
        </authorList>
    </citation>
    <scope>NUCLEOTIDE SEQUENCE [LARGE SCALE GENOMIC DNA]</scope>
    <source>
        <strain evidence="4">CCUG 57263</strain>
    </source>
</reference>
<keyword evidence="4" id="KW-1185">Reference proteome</keyword>
<dbReference type="GO" id="GO:0008168">
    <property type="term" value="F:methyltransferase activity"/>
    <property type="evidence" value="ECO:0007669"/>
    <property type="project" value="UniProtKB-KW"/>
</dbReference>
<dbReference type="EMBL" id="JBHTIU010000037">
    <property type="protein sequence ID" value="MFD0869861.1"/>
    <property type="molecule type" value="Genomic_DNA"/>
</dbReference>
<dbReference type="Gene3D" id="3.40.50.12710">
    <property type="match status" value="1"/>
</dbReference>
<gene>
    <name evidence="3" type="ORF">ACFQ03_11925</name>
</gene>
<dbReference type="SUPFAM" id="SSF53335">
    <property type="entry name" value="S-adenosyl-L-methionine-dependent methyltransferases"/>
    <property type="match status" value="1"/>
</dbReference>
<sequence>MQQGKKPLIDWIRRRLEASPEKAATFRDFMEWCLYQPDYGYYMSEKSKVGRDGDYYTSAAIGGVMGIMVARLMLKLSESWRGGRIVWVEWGGGTGQLAKQILDEVRSSDPEIYERLTYFVIEKSPFHLQRQRETLLDHQQAVCFIDEELWEKEGSRRTVIFSNELLDAFPVHRVQWSEGRLKEQRVYWNEEEGRFASRWTPAEDKRLERYLERNQITLTEGQTAEINLSAEEWIGRQAARLEEGSLVTVDYGDVAEELYSQHRMNGTLMCYRDHLAGDYPLEHIGEQDMTSHVNFSACIRAGQESGIREWSLMTQKQFLVEQGIFSLLQNHSGSDPFSPEARRNRAVRQLLISDGMSELFKVLVQTK</sequence>
<dbReference type="InterPro" id="IPR038375">
    <property type="entry name" value="NDUFAF7_sf"/>
</dbReference>
<keyword evidence="2" id="KW-0808">Transferase</keyword>
<dbReference type="Pfam" id="PF02636">
    <property type="entry name" value="Methyltransf_28"/>
    <property type="match status" value="1"/>
</dbReference>
<proteinExistence type="predicted"/>
<dbReference type="InterPro" id="IPR029063">
    <property type="entry name" value="SAM-dependent_MTases_sf"/>
</dbReference>
<accession>A0ABW3DA52</accession>
<evidence type="ECO:0000313" key="3">
    <source>
        <dbReference type="EMBL" id="MFD0869861.1"/>
    </source>
</evidence>
<protein>
    <submittedName>
        <fullName evidence="3">Class I SAM-dependent methyltransferase</fullName>
    </submittedName>
</protein>